<protein>
    <recommendedName>
        <fullName evidence="6">RING-type domain-containing protein</fullName>
    </recommendedName>
</protein>
<dbReference type="InterPro" id="IPR013083">
    <property type="entry name" value="Znf_RING/FYVE/PHD"/>
</dbReference>
<feature type="region of interest" description="Disordered" evidence="5">
    <location>
        <begin position="422"/>
        <end position="474"/>
    </location>
</feature>
<evidence type="ECO:0000313" key="8">
    <source>
        <dbReference type="Proteomes" id="UP000256964"/>
    </source>
</evidence>
<feature type="compositionally biased region" description="Low complexity" evidence="5">
    <location>
        <begin position="422"/>
        <end position="439"/>
    </location>
</feature>
<feature type="compositionally biased region" description="Pro residues" evidence="5">
    <location>
        <begin position="215"/>
        <end position="225"/>
    </location>
</feature>
<feature type="domain" description="RING-type" evidence="6">
    <location>
        <begin position="475"/>
        <end position="507"/>
    </location>
</feature>
<feature type="compositionally biased region" description="Polar residues" evidence="5">
    <location>
        <begin position="242"/>
        <end position="252"/>
    </location>
</feature>
<keyword evidence="2 4" id="KW-0863">Zinc-finger</keyword>
<reference evidence="7 8" key="1">
    <citation type="journal article" date="2018" name="Biotechnol. Biofuels">
        <title>Integrative visual omics of the white-rot fungus Polyporus brumalis exposes the biotechnological potential of its oxidative enzymes for delignifying raw plant biomass.</title>
        <authorList>
            <person name="Miyauchi S."/>
            <person name="Rancon A."/>
            <person name="Drula E."/>
            <person name="Hage H."/>
            <person name="Chaduli D."/>
            <person name="Favel A."/>
            <person name="Grisel S."/>
            <person name="Henrissat B."/>
            <person name="Herpoel-Gimbert I."/>
            <person name="Ruiz-Duenas F.J."/>
            <person name="Chevret D."/>
            <person name="Hainaut M."/>
            <person name="Lin J."/>
            <person name="Wang M."/>
            <person name="Pangilinan J."/>
            <person name="Lipzen A."/>
            <person name="Lesage-Meessen L."/>
            <person name="Navarro D."/>
            <person name="Riley R."/>
            <person name="Grigoriev I.V."/>
            <person name="Zhou S."/>
            <person name="Raouche S."/>
            <person name="Rosso M.N."/>
        </authorList>
    </citation>
    <scope>NUCLEOTIDE SEQUENCE [LARGE SCALE GENOMIC DNA]</scope>
    <source>
        <strain evidence="7 8">BRFM 1820</strain>
    </source>
</reference>
<feature type="compositionally biased region" description="Low complexity" evidence="5">
    <location>
        <begin position="57"/>
        <end position="84"/>
    </location>
</feature>
<feature type="region of interest" description="Disordered" evidence="5">
    <location>
        <begin position="721"/>
        <end position="754"/>
    </location>
</feature>
<feature type="compositionally biased region" description="Low complexity" evidence="5">
    <location>
        <begin position="560"/>
        <end position="598"/>
    </location>
</feature>
<feature type="compositionally biased region" description="Pro residues" evidence="5">
    <location>
        <begin position="678"/>
        <end position="690"/>
    </location>
</feature>
<dbReference type="EMBL" id="KZ857387">
    <property type="protein sequence ID" value="RDX53480.1"/>
    <property type="molecule type" value="Genomic_DNA"/>
</dbReference>
<dbReference type="PROSITE" id="PS50089">
    <property type="entry name" value="ZF_RING_2"/>
    <property type="match status" value="1"/>
</dbReference>
<feature type="compositionally biased region" description="Low complexity" evidence="5">
    <location>
        <begin position="92"/>
        <end position="108"/>
    </location>
</feature>
<feature type="region of interest" description="Disordered" evidence="5">
    <location>
        <begin position="505"/>
        <end position="543"/>
    </location>
</feature>
<dbReference type="SMART" id="SM00184">
    <property type="entry name" value="RING"/>
    <property type="match status" value="2"/>
</dbReference>
<name>A0A371DLS7_9APHY</name>
<feature type="compositionally biased region" description="Basic and acidic residues" evidence="5">
    <location>
        <begin position="1"/>
        <end position="12"/>
    </location>
</feature>
<dbReference type="CDD" id="cd16448">
    <property type="entry name" value="RING-H2"/>
    <property type="match status" value="1"/>
</dbReference>
<dbReference type="Gene3D" id="3.30.40.10">
    <property type="entry name" value="Zinc/RING finger domain, C3HC4 (zinc finger)"/>
    <property type="match status" value="1"/>
</dbReference>
<dbReference type="Proteomes" id="UP000256964">
    <property type="component" value="Unassembled WGS sequence"/>
</dbReference>
<dbReference type="OrthoDB" id="8062037at2759"/>
<accession>A0A371DLS7</accession>
<proteinExistence type="predicted"/>
<evidence type="ECO:0000256" key="1">
    <source>
        <dbReference type="ARBA" id="ARBA00022723"/>
    </source>
</evidence>
<evidence type="ECO:0000256" key="5">
    <source>
        <dbReference type="SAM" id="MobiDB-lite"/>
    </source>
</evidence>
<evidence type="ECO:0000313" key="7">
    <source>
        <dbReference type="EMBL" id="RDX53480.1"/>
    </source>
</evidence>
<feature type="compositionally biased region" description="Low complexity" evidence="5">
    <location>
        <begin position="619"/>
        <end position="639"/>
    </location>
</feature>
<feature type="compositionally biased region" description="Polar residues" evidence="5">
    <location>
        <begin position="203"/>
        <end position="212"/>
    </location>
</feature>
<feature type="region of interest" description="Disordered" evidence="5">
    <location>
        <begin position="619"/>
        <end position="655"/>
    </location>
</feature>
<feature type="compositionally biased region" description="Polar residues" evidence="5">
    <location>
        <begin position="259"/>
        <end position="270"/>
    </location>
</feature>
<feature type="region of interest" description="Disordered" evidence="5">
    <location>
        <begin position="560"/>
        <end position="604"/>
    </location>
</feature>
<feature type="compositionally biased region" description="Basic and acidic residues" evidence="5">
    <location>
        <begin position="173"/>
        <end position="192"/>
    </location>
</feature>
<dbReference type="SUPFAM" id="SSF57850">
    <property type="entry name" value="RING/U-box"/>
    <property type="match status" value="1"/>
</dbReference>
<feature type="compositionally biased region" description="Low complexity" evidence="5">
    <location>
        <begin position="450"/>
        <end position="468"/>
    </location>
</feature>
<dbReference type="AlphaFoldDB" id="A0A371DLS7"/>
<dbReference type="GO" id="GO:0008270">
    <property type="term" value="F:zinc ion binding"/>
    <property type="evidence" value="ECO:0007669"/>
    <property type="project" value="UniProtKB-KW"/>
</dbReference>
<feature type="compositionally biased region" description="Low complexity" evidence="5">
    <location>
        <begin position="128"/>
        <end position="143"/>
    </location>
</feature>
<sequence>MDGNNHDHDEHGLLNFVRRLLPHPRTSSAPSAGAEQPPSEASEVAHTSSPPMPPAASLPLETTISGAPTGSTTASTPATASSAPLQSLQNLSTSASAAPITAPAPDITVPQADSVRDVEMTPVEDAGPSSASSSSRPASSSETRSTRRARVEDDGEEEDYWRESNRQRMHSPTPHEDNDHHHYMPIPEDHPVPESTRGGPAASQGNAGASTEQPQHPPQGPPPPYGSLFLTLDFIPIPFGNTPGNAQPSQPQDAPHPLNASQPPNASQPGPQRPGQDGHPIFNFLMNLPPIGAGPGPQPGAPGNGNAHFRPMFIIPLPYVYHPFTDGGNAPGNAGFTPSSFTIPFTIPFPFGLDRLEERDDPERAQKLVDGLEEVPVGLIKRMQQVGGPGTDPGEVPTCAVCWESLLEPEGGGFEGNAELAKAEAAQAARDDAASQQGAESPMDVDGALSSSGESSEIASGSSPAPESSGDDEQPKIVVLPCSHAFHATCLLPWFSKPGRTTCPSCRFDIDPDSLTYRPRPLRARGPPPDPQGGAAPTPQAQAHPAFGIHIPPVAVPQAAPASPVAAQNAAAAPEGAPPADADARPASAAGQAGQQPHQPLPPFMMFDIGMIIPMNPGRAAAGAAPPASGAQAPNPAGPTGHGIPPLPPRTDNHGFRLEDSVLQEVVRQTFERVFGGPIPPVAPQAPPTAPGENGTHAARQPEWFVHPGPLPGFPPMTPLNFQAPQGVPRHQSGPRRPAEKRQWTPPPAPGPTLRQVVERKEREMGYRCSDISCGLGPSDDDPVSSIDLSSLRQISIRPLNADPSGKDSVCEHKFHPACLVSAERVAGWGREVKTGEPAGDSEQVEVSCPVCRAIGVISRLDWEEGACALA</sequence>
<keyword evidence="3" id="KW-0862">Zinc</keyword>
<feature type="region of interest" description="Disordered" evidence="5">
    <location>
        <begin position="1"/>
        <end position="307"/>
    </location>
</feature>
<keyword evidence="8" id="KW-1185">Reference proteome</keyword>
<dbReference type="Pfam" id="PF13639">
    <property type="entry name" value="zf-RING_2"/>
    <property type="match status" value="1"/>
</dbReference>
<feature type="compositionally biased region" description="Low complexity" evidence="5">
    <location>
        <begin position="532"/>
        <end position="543"/>
    </location>
</feature>
<organism evidence="7 8">
    <name type="scientific">Lentinus brumalis</name>
    <dbReference type="NCBI Taxonomy" id="2498619"/>
    <lineage>
        <taxon>Eukaryota</taxon>
        <taxon>Fungi</taxon>
        <taxon>Dikarya</taxon>
        <taxon>Basidiomycota</taxon>
        <taxon>Agaricomycotina</taxon>
        <taxon>Agaricomycetes</taxon>
        <taxon>Polyporales</taxon>
        <taxon>Polyporaceae</taxon>
        <taxon>Lentinus</taxon>
    </lineage>
</organism>
<evidence type="ECO:0000256" key="4">
    <source>
        <dbReference type="PROSITE-ProRule" id="PRU00175"/>
    </source>
</evidence>
<dbReference type="InterPro" id="IPR001841">
    <property type="entry name" value="Znf_RING"/>
</dbReference>
<dbReference type="STRING" id="139420.A0A371DLS7"/>
<keyword evidence="1" id="KW-0479">Metal-binding</keyword>
<evidence type="ECO:0000256" key="2">
    <source>
        <dbReference type="ARBA" id="ARBA00022771"/>
    </source>
</evidence>
<feature type="region of interest" description="Disordered" evidence="5">
    <location>
        <begin position="677"/>
        <end position="697"/>
    </location>
</feature>
<evidence type="ECO:0000259" key="6">
    <source>
        <dbReference type="PROSITE" id="PS50089"/>
    </source>
</evidence>
<evidence type="ECO:0000256" key="3">
    <source>
        <dbReference type="ARBA" id="ARBA00022833"/>
    </source>
</evidence>
<dbReference type="PANTHER" id="PTHR15710">
    <property type="entry name" value="E3 UBIQUITIN-PROTEIN LIGASE PRAJA"/>
    <property type="match status" value="1"/>
</dbReference>
<gene>
    <name evidence="7" type="ORF">OH76DRAFT_1479911</name>
</gene>